<evidence type="ECO:0000313" key="2">
    <source>
        <dbReference type="EMBL" id="KAJ9559566.1"/>
    </source>
</evidence>
<dbReference type="Proteomes" id="UP001172457">
    <property type="component" value="Chromosome 2"/>
</dbReference>
<dbReference type="AlphaFoldDB" id="A0AA38WRP0"/>
<comment type="caution">
    <text evidence="2">The sequence shown here is derived from an EMBL/GenBank/DDBJ whole genome shotgun (WGS) entry which is preliminary data.</text>
</comment>
<sequence>MGSSSKPSSDDCDQDSQHDSISFLSILESYPLSYIVDEKILDETYSFANIVDKDDQEVIPSVLHLELACASESHDQEFIPRVVHLELIEGAIGSHEDCKDIVPCFVQEKAIGSDEESKVYDGYEGDKDDIDSIEDDDDFDDDDDDDLKIRIEEFIAKNIRKWKEEMINDKLLCLEY</sequence>
<gene>
    <name evidence="2" type="ORF">OSB04_004726</name>
</gene>
<reference evidence="2" key="1">
    <citation type="submission" date="2023-03" db="EMBL/GenBank/DDBJ databases">
        <title>Chromosome-scale reference genome and RAD-based genetic map of yellow starthistle (Centaurea solstitialis) reveal putative structural variation and QTLs associated with invader traits.</title>
        <authorList>
            <person name="Reatini B."/>
            <person name="Cang F.A."/>
            <person name="Jiang Q."/>
            <person name="Mckibben M.T.W."/>
            <person name="Barker M.S."/>
            <person name="Rieseberg L.H."/>
            <person name="Dlugosch K.M."/>
        </authorList>
    </citation>
    <scope>NUCLEOTIDE SEQUENCE</scope>
    <source>
        <strain evidence="2">CAN-66</strain>
        <tissue evidence="2">Leaf</tissue>
    </source>
</reference>
<keyword evidence="3" id="KW-1185">Reference proteome</keyword>
<proteinExistence type="predicted"/>
<feature type="region of interest" description="Disordered" evidence="1">
    <location>
        <begin position="116"/>
        <end position="144"/>
    </location>
</feature>
<protein>
    <submittedName>
        <fullName evidence="2">Uncharacterized protein</fullName>
    </submittedName>
</protein>
<organism evidence="2 3">
    <name type="scientific">Centaurea solstitialis</name>
    <name type="common">yellow star-thistle</name>
    <dbReference type="NCBI Taxonomy" id="347529"/>
    <lineage>
        <taxon>Eukaryota</taxon>
        <taxon>Viridiplantae</taxon>
        <taxon>Streptophyta</taxon>
        <taxon>Embryophyta</taxon>
        <taxon>Tracheophyta</taxon>
        <taxon>Spermatophyta</taxon>
        <taxon>Magnoliopsida</taxon>
        <taxon>eudicotyledons</taxon>
        <taxon>Gunneridae</taxon>
        <taxon>Pentapetalae</taxon>
        <taxon>asterids</taxon>
        <taxon>campanulids</taxon>
        <taxon>Asterales</taxon>
        <taxon>Asteraceae</taxon>
        <taxon>Carduoideae</taxon>
        <taxon>Cardueae</taxon>
        <taxon>Centaureinae</taxon>
        <taxon>Centaurea</taxon>
    </lineage>
</organism>
<evidence type="ECO:0000256" key="1">
    <source>
        <dbReference type="SAM" id="MobiDB-lite"/>
    </source>
</evidence>
<name>A0AA38WRP0_9ASTR</name>
<feature type="compositionally biased region" description="Acidic residues" evidence="1">
    <location>
        <begin position="126"/>
        <end position="144"/>
    </location>
</feature>
<feature type="compositionally biased region" description="Basic and acidic residues" evidence="1">
    <location>
        <begin position="116"/>
        <end position="125"/>
    </location>
</feature>
<evidence type="ECO:0000313" key="3">
    <source>
        <dbReference type="Proteomes" id="UP001172457"/>
    </source>
</evidence>
<dbReference type="EMBL" id="JARYMX010000002">
    <property type="protein sequence ID" value="KAJ9559566.1"/>
    <property type="molecule type" value="Genomic_DNA"/>
</dbReference>
<accession>A0AA38WRP0</accession>